<organism evidence="1 2">
    <name type="scientific">Crepidotus variabilis</name>
    <dbReference type="NCBI Taxonomy" id="179855"/>
    <lineage>
        <taxon>Eukaryota</taxon>
        <taxon>Fungi</taxon>
        <taxon>Dikarya</taxon>
        <taxon>Basidiomycota</taxon>
        <taxon>Agaricomycotina</taxon>
        <taxon>Agaricomycetes</taxon>
        <taxon>Agaricomycetidae</taxon>
        <taxon>Agaricales</taxon>
        <taxon>Agaricineae</taxon>
        <taxon>Crepidotaceae</taxon>
        <taxon>Crepidotus</taxon>
    </lineage>
</organism>
<accession>A0A9P6JLB6</accession>
<dbReference type="AlphaFoldDB" id="A0A9P6JLB6"/>
<proteinExistence type="predicted"/>
<dbReference type="Proteomes" id="UP000807306">
    <property type="component" value="Unassembled WGS sequence"/>
</dbReference>
<evidence type="ECO:0000313" key="2">
    <source>
        <dbReference type="Proteomes" id="UP000807306"/>
    </source>
</evidence>
<protein>
    <submittedName>
        <fullName evidence="1">Uncharacterized protein</fullName>
    </submittedName>
</protein>
<comment type="caution">
    <text evidence="1">The sequence shown here is derived from an EMBL/GenBank/DDBJ whole genome shotgun (WGS) entry which is preliminary data.</text>
</comment>
<keyword evidence="2" id="KW-1185">Reference proteome</keyword>
<gene>
    <name evidence="1" type="ORF">CPB83DRAFT_605288</name>
</gene>
<reference evidence="1" key="1">
    <citation type="submission" date="2020-11" db="EMBL/GenBank/DDBJ databases">
        <authorList>
            <consortium name="DOE Joint Genome Institute"/>
            <person name="Ahrendt S."/>
            <person name="Riley R."/>
            <person name="Andreopoulos W."/>
            <person name="Labutti K."/>
            <person name="Pangilinan J."/>
            <person name="Ruiz-Duenas F.J."/>
            <person name="Barrasa J.M."/>
            <person name="Sanchez-Garcia M."/>
            <person name="Camarero S."/>
            <person name="Miyauchi S."/>
            <person name="Serrano A."/>
            <person name="Linde D."/>
            <person name="Babiker R."/>
            <person name="Drula E."/>
            <person name="Ayuso-Fernandez I."/>
            <person name="Pacheco R."/>
            <person name="Padilla G."/>
            <person name="Ferreira P."/>
            <person name="Barriuso J."/>
            <person name="Kellner H."/>
            <person name="Castanera R."/>
            <person name="Alfaro M."/>
            <person name="Ramirez L."/>
            <person name="Pisabarro A.G."/>
            <person name="Kuo A."/>
            <person name="Tritt A."/>
            <person name="Lipzen A."/>
            <person name="He G."/>
            <person name="Yan M."/>
            <person name="Ng V."/>
            <person name="Cullen D."/>
            <person name="Martin F."/>
            <person name="Rosso M.-N."/>
            <person name="Henrissat B."/>
            <person name="Hibbett D."/>
            <person name="Martinez A.T."/>
            <person name="Grigoriev I.V."/>
        </authorList>
    </citation>
    <scope>NUCLEOTIDE SEQUENCE</scope>
    <source>
        <strain evidence="1">CBS 506.95</strain>
    </source>
</reference>
<sequence>MLSLRSPLSCELWRGRRRGQRIYLPIADQSSTYPPSLMPPTFCLMYQHISNPSLETAQWPLLETHFSSIVRSTLSGILVAARYCISYQSYTYTHPPLIVAPSLLSRRFPLLPTLAAHNLSPKTLLASFLHSHPIFDYPPTRLDLPLDPSFPSPPIMWRETAQFQFLTVTSQAPGNGENNLLSDPVQPLAHGIKTPGSDASSATEDIHSKLSGITQELEDDVLAGDGRPSRVTRRYIGLRNP</sequence>
<dbReference type="EMBL" id="MU157897">
    <property type="protein sequence ID" value="KAF9524524.1"/>
    <property type="molecule type" value="Genomic_DNA"/>
</dbReference>
<evidence type="ECO:0000313" key="1">
    <source>
        <dbReference type="EMBL" id="KAF9524524.1"/>
    </source>
</evidence>
<name>A0A9P6JLB6_9AGAR</name>